<protein>
    <submittedName>
        <fullName evidence="1">Uncharacterized protein</fullName>
    </submittedName>
</protein>
<evidence type="ECO:0000313" key="1">
    <source>
        <dbReference type="EMBL" id="GGA32796.1"/>
    </source>
</evidence>
<accession>A0ABQ1FXW6</accession>
<evidence type="ECO:0000313" key="2">
    <source>
        <dbReference type="Proteomes" id="UP000617979"/>
    </source>
</evidence>
<organism evidence="1 2">
    <name type="scientific">Kroppenstedtia guangzhouensis</name>
    <dbReference type="NCBI Taxonomy" id="1274356"/>
    <lineage>
        <taxon>Bacteria</taxon>
        <taxon>Bacillati</taxon>
        <taxon>Bacillota</taxon>
        <taxon>Bacilli</taxon>
        <taxon>Bacillales</taxon>
        <taxon>Thermoactinomycetaceae</taxon>
        <taxon>Kroppenstedtia</taxon>
    </lineage>
</organism>
<name>A0ABQ1FXW6_9BACL</name>
<gene>
    <name evidence="1" type="ORF">GCM10007416_01780</name>
</gene>
<proteinExistence type="predicted"/>
<dbReference type="Proteomes" id="UP000617979">
    <property type="component" value="Unassembled WGS sequence"/>
</dbReference>
<keyword evidence="2" id="KW-1185">Reference proteome</keyword>
<comment type="caution">
    <text evidence="1">The sequence shown here is derived from an EMBL/GenBank/DDBJ whole genome shotgun (WGS) entry which is preliminary data.</text>
</comment>
<sequence>MWKVFVGRPCSWPLTIDRSSAIMIPTEEEPLIQSGEAGKGTCGETCALLADSGGECFFMGKEAQSDEFSKDHSG</sequence>
<reference evidence="2" key="1">
    <citation type="journal article" date="2019" name="Int. J. Syst. Evol. Microbiol.">
        <title>The Global Catalogue of Microorganisms (GCM) 10K type strain sequencing project: providing services to taxonomists for standard genome sequencing and annotation.</title>
        <authorList>
            <consortium name="The Broad Institute Genomics Platform"/>
            <consortium name="The Broad Institute Genome Sequencing Center for Infectious Disease"/>
            <person name="Wu L."/>
            <person name="Ma J."/>
        </authorList>
    </citation>
    <scope>NUCLEOTIDE SEQUENCE [LARGE SCALE GENOMIC DNA]</scope>
    <source>
        <strain evidence="2">CGMCC 1.12404</strain>
    </source>
</reference>
<dbReference type="EMBL" id="BMEX01000001">
    <property type="protein sequence ID" value="GGA32796.1"/>
    <property type="molecule type" value="Genomic_DNA"/>
</dbReference>